<dbReference type="InterPro" id="IPR000182">
    <property type="entry name" value="GNAT_dom"/>
</dbReference>
<keyword evidence="2" id="KW-0808">Transferase</keyword>
<dbReference type="Pfam" id="PF13673">
    <property type="entry name" value="Acetyltransf_10"/>
    <property type="match status" value="1"/>
</dbReference>
<sequence length="157" mass="17771">MNDLRFSSLNPLRFPLVMRLYKTHYPAGKPKKDEVIWTGEGTTGLTAAVRFRQFSEFQLLTGMLVIPESRGKGVAEALLSACQSQIICRPCFCLAFRYLVPLYQRAGFDVIERDALPNDLSGRFDSYCHSGKDLVPMKFKKPIRQSETADISETIET</sequence>
<dbReference type="EMBL" id="LYBM01000082">
    <property type="protein sequence ID" value="ODA29025.1"/>
    <property type="molecule type" value="Genomic_DNA"/>
</dbReference>
<evidence type="ECO:0000259" key="1">
    <source>
        <dbReference type="PROSITE" id="PS51186"/>
    </source>
</evidence>
<protein>
    <submittedName>
        <fullName evidence="2">Acyltransferase</fullName>
    </submittedName>
</protein>
<dbReference type="Gene3D" id="3.40.630.30">
    <property type="match status" value="1"/>
</dbReference>
<organism evidence="2 3">
    <name type="scientific">Veronia pacifica</name>
    <dbReference type="NCBI Taxonomy" id="1080227"/>
    <lineage>
        <taxon>Bacteria</taxon>
        <taxon>Pseudomonadati</taxon>
        <taxon>Pseudomonadota</taxon>
        <taxon>Gammaproteobacteria</taxon>
        <taxon>Vibrionales</taxon>
        <taxon>Vibrionaceae</taxon>
        <taxon>Veronia</taxon>
    </lineage>
</organism>
<reference evidence="2 3" key="1">
    <citation type="submission" date="2016-05" db="EMBL/GenBank/DDBJ databases">
        <title>Genomic Taxonomy of the Vibrionaceae.</title>
        <authorList>
            <person name="Gomez-Gil B."/>
            <person name="Enciso-Ibarra J."/>
        </authorList>
    </citation>
    <scope>NUCLEOTIDE SEQUENCE [LARGE SCALE GENOMIC DNA]</scope>
    <source>
        <strain evidence="2 3">CAIM 1920</strain>
    </source>
</reference>
<evidence type="ECO:0000313" key="2">
    <source>
        <dbReference type="EMBL" id="ODA29025.1"/>
    </source>
</evidence>
<dbReference type="OrthoDB" id="7845888at2"/>
<dbReference type="AlphaFoldDB" id="A0A1C3E6Z4"/>
<name>A0A1C3E6Z4_9GAMM</name>
<gene>
    <name evidence="2" type="ORF">A8L45_22840</name>
</gene>
<keyword evidence="2" id="KW-0012">Acyltransferase</keyword>
<dbReference type="PROSITE" id="PS51186">
    <property type="entry name" value="GNAT"/>
    <property type="match status" value="1"/>
</dbReference>
<dbReference type="STRING" id="1080227.A8L45_22840"/>
<dbReference type="InterPro" id="IPR016181">
    <property type="entry name" value="Acyl_CoA_acyltransferase"/>
</dbReference>
<dbReference type="RefSeq" id="WP_068905655.1">
    <property type="nucleotide sequence ID" value="NZ_JBHUIF010000011.1"/>
</dbReference>
<accession>A0A1C3E6Z4</accession>
<dbReference type="Proteomes" id="UP000094936">
    <property type="component" value="Unassembled WGS sequence"/>
</dbReference>
<evidence type="ECO:0000313" key="3">
    <source>
        <dbReference type="Proteomes" id="UP000094936"/>
    </source>
</evidence>
<proteinExistence type="predicted"/>
<dbReference type="SUPFAM" id="SSF55729">
    <property type="entry name" value="Acyl-CoA N-acyltransferases (Nat)"/>
    <property type="match status" value="1"/>
</dbReference>
<keyword evidence="3" id="KW-1185">Reference proteome</keyword>
<comment type="caution">
    <text evidence="2">The sequence shown here is derived from an EMBL/GenBank/DDBJ whole genome shotgun (WGS) entry which is preliminary data.</text>
</comment>
<dbReference type="GO" id="GO:0016747">
    <property type="term" value="F:acyltransferase activity, transferring groups other than amino-acyl groups"/>
    <property type="evidence" value="ECO:0007669"/>
    <property type="project" value="InterPro"/>
</dbReference>
<feature type="domain" description="N-acetyltransferase" evidence="1">
    <location>
        <begin position="1"/>
        <end position="142"/>
    </location>
</feature>